<proteinExistence type="inferred from homology"/>
<dbReference type="Proteomes" id="UP000199494">
    <property type="component" value="Unassembled WGS sequence"/>
</dbReference>
<dbReference type="GO" id="GO:0016853">
    <property type="term" value="F:isomerase activity"/>
    <property type="evidence" value="ECO:0007669"/>
    <property type="project" value="UniProtKB-KW"/>
</dbReference>
<organism evidence="3 4">
    <name type="scientific">Prauserella marina</name>
    <dbReference type="NCBI Taxonomy" id="530584"/>
    <lineage>
        <taxon>Bacteria</taxon>
        <taxon>Bacillati</taxon>
        <taxon>Actinomycetota</taxon>
        <taxon>Actinomycetes</taxon>
        <taxon>Pseudonocardiales</taxon>
        <taxon>Pseudonocardiaceae</taxon>
        <taxon>Prauserella</taxon>
    </lineage>
</organism>
<dbReference type="OrthoDB" id="117402at2"/>
<dbReference type="Gene3D" id="3.40.30.10">
    <property type="entry name" value="Glutaredoxin"/>
    <property type="match status" value="1"/>
</dbReference>
<dbReference type="KEGG" id="pmad:BAY61_13200"/>
<reference evidence="3 4" key="1">
    <citation type="submission" date="2016-10" db="EMBL/GenBank/DDBJ databases">
        <authorList>
            <person name="de Groot N.N."/>
        </authorList>
    </citation>
    <scope>NUCLEOTIDE SEQUENCE [LARGE SCALE GENOMIC DNA]</scope>
    <source>
        <strain evidence="3 4">CGMCC 4.5506</strain>
    </source>
</reference>
<feature type="domain" description="Thioredoxin-like fold" evidence="2">
    <location>
        <begin position="71"/>
        <end position="239"/>
    </location>
</feature>
<evidence type="ECO:0000259" key="2">
    <source>
        <dbReference type="Pfam" id="PF13462"/>
    </source>
</evidence>
<dbReference type="SUPFAM" id="SSF52833">
    <property type="entry name" value="Thioredoxin-like"/>
    <property type="match status" value="1"/>
</dbReference>
<dbReference type="PANTHER" id="PTHR13887">
    <property type="entry name" value="GLUTATHIONE S-TRANSFERASE KAPPA"/>
    <property type="match status" value="1"/>
</dbReference>
<protein>
    <submittedName>
        <fullName evidence="3">Protein-disulfide isomerase</fullName>
    </submittedName>
</protein>
<comment type="similarity">
    <text evidence="1">Belongs to the thioredoxin family. DsbA subfamily.</text>
</comment>
<dbReference type="EMBL" id="FMZE01000001">
    <property type="protein sequence ID" value="SDC25951.1"/>
    <property type="molecule type" value="Genomic_DNA"/>
</dbReference>
<sequence>MIRRRPNPVTARNPFSPNVIIVLVVTVVAVVVFGGLLFMSRGEEDQARGDAGSPGRGSDANTLTESGPGTVTIVEFLDYQCPACAGYHQNIVRGIERDYEGRITVEIRNFPLDMHPLATRAATAAEAAANQGRFREMHHSLYDGFREWAVTPDGRSISSDSERAAELFEGYARDAGLDIDRFRRDMASDEIPERIADDVSAGRQAGVSGTPTIFVEETRFRPDGDDYATVDAQLRRLIDDKLNQ</sequence>
<gene>
    <name evidence="3" type="ORF">SAMN05421630_1011023</name>
</gene>
<keyword evidence="3" id="KW-0413">Isomerase</keyword>
<dbReference type="PANTHER" id="PTHR13887:SF55">
    <property type="entry name" value="SLR0313 PROTEIN"/>
    <property type="match status" value="1"/>
</dbReference>
<dbReference type="STRING" id="530584.SAMN05421630_1011023"/>
<evidence type="ECO:0000256" key="1">
    <source>
        <dbReference type="ARBA" id="ARBA00005791"/>
    </source>
</evidence>
<dbReference type="AlphaFoldDB" id="A0A222VPZ8"/>
<name>A0A222VPZ8_9PSEU</name>
<dbReference type="InterPro" id="IPR012336">
    <property type="entry name" value="Thioredoxin-like_fold"/>
</dbReference>
<accession>A0A222VPZ8</accession>
<dbReference type="RefSeq" id="WP_091797676.1">
    <property type="nucleotide sequence ID" value="NZ_CP016353.1"/>
</dbReference>
<evidence type="ECO:0000313" key="3">
    <source>
        <dbReference type="EMBL" id="SDC25951.1"/>
    </source>
</evidence>
<keyword evidence="4" id="KW-1185">Reference proteome</keyword>
<dbReference type="InterPro" id="IPR036249">
    <property type="entry name" value="Thioredoxin-like_sf"/>
</dbReference>
<dbReference type="Pfam" id="PF13462">
    <property type="entry name" value="Thioredoxin_4"/>
    <property type="match status" value="1"/>
</dbReference>
<evidence type="ECO:0000313" key="4">
    <source>
        <dbReference type="Proteomes" id="UP000199494"/>
    </source>
</evidence>